<sequence>MNLTETSLVLIAIMPKARDMEIARVLGWYRIPLKTAPKIINVDFIAFYQTADFGINHKSCIEKYAEVRGVELTTRNELFKEEPDHPRASEEYYKIQLGPLLTLSNPISTDNWKRFLFFYTTGEKFFAAKKIRDLSVTGFERNVLWNSLRERSEGFVPEQVEVKNVDPNLLFLLGNLSLSNLDFSG</sequence>
<dbReference type="STRING" id="1678840.ATC1_13486"/>
<reference evidence="1" key="1">
    <citation type="journal article" date="2015" name="Genome Announc.">
        <title>Draft Genome Sequence of Anaerolineae Strain TC1, a Novel Isolate from a Methanogenic Wastewater Treatment System.</title>
        <authorList>
            <person name="Matsuura N."/>
            <person name="Tourlousse D.M."/>
            <person name="Sun L."/>
            <person name="Toyonaga M."/>
            <person name="Kuroda K."/>
            <person name="Ohashi A."/>
            <person name="Cruz R."/>
            <person name="Yamaguchi T."/>
            <person name="Sekiguchi Y."/>
        </authorList>
    </citation>
    <scope>NUCLEOTIDE SEQUENCE [LARGE SCALE GENOMIC DNA]</scope>
    <source>
        <strain evidence="1">TC1</strain>
    </source>
</reference>
<dbReference type="EMBL" id="DF968181">
    <property type="protein sequence ID" value="GAP40510.1"/>
    <property type="molecule type" value="Genomic_DNA"/>
</dbReference>
<dbReference type="AlphaFoldDB" id="A0A0S7BS45"/>
<name>A0A0S7BS45_9CHLR</name>
<evidence type="ECO:0000313" key="1">
    <source>
        <dbReference type="EMBL" id="GAP40510.1"/>
    </source>
</evidence>
<protein>
    <submittedName>
        <fullName evidence="1">Uncharacterized protein</fullName>
    </submittedName>
</protein>
<accession>A0A0S7BS45</accession>
<proteinExistence type="predicted"/>
<keyword evidence="2" id="KW-1185">Reference proteome</keyword>
<gene>
    <name evidence="1" type="ORF">ATC1_13486</name>
</gene>
<organism evidence="1">
    <name type="scientific">Flexilinea flocculi</name>
    <dbReference type="NCBI Taxonomy" id="1678840"/>
    <lineage>
        <taxon>Bacteria</taxon>
        <taxon>Bacillati</taxon>
        <taxon>Chloroflexota</taxon>
        <taxon>Anaerolineae</taxon>
        <taxon>Anaerolineales</taxon>
        <taxon>Anaerolineaceae</taxon>
        <taxon>Flexilinea</taxon>
    </lineage>
</organism>
<dbReference type="Proteomes" id="UP000053370">
    <property type="component" value="Unassembled WGS sequence"/>
</dbReference>
<evidence type="ECO:0000313" key="2">
    <source>
        <dbReference type="Proteomes" id="UP000053370"/>
    </source>
</evidence>